<evidence type="ECO:0000256" key="4">
    <source>
        <dbReference type="ARBA" id="ARBA00023163"/>
    </source>
</evidence>
<dbReference type="Gene3D" id="1.10.1740.10">
    <property type="match status" value="1"/>
</dbReference>
<dbReference type="GO" id="GO:0016987">
    <property type="term" value="F:sigma factor activity"/>
    <property type="evidence" value="ECO:0007669"/>
    <property type="project" value="UniProtKB-KW"/>
</dbReference>
<dbReference type="Pfam" id="PF08281">
    <property type="entry name" value="Sigma70_r4_2"/>
    <property type="match status" value="1"/>
</dbReference>
<dbReference type="Gene3D" id="1.10.10.10">
    <property type="entry name" value="Winged helix-like DNA-binding domain superfamily/Winged helix DNA-binding domain"/>
    <property type="match status" value="1"/>
</dbReference>
<evidence type="ECO:0000256" key="3">
    <source>
        <dbReference type="ARBA" id="ARBA00023082"/>
    </source>
</evidence>
<evidence type="ECO:0000256" key="2">
    <source>
        <dbReference type="ARBA" id="ARBA00023015"/>
    </source>
</evidence>
<proteinExistence type="inferred from homology"/>
<dbReference type="GO" id="GO:0003677">
    <property type="term" value="F:DNA binding"/>
    <property type="evidence" value="ECO:0007669"/>
    <property type="project" value="InterPro"/>
</dbReference>
<organism evidence="7 8">
    <name type="scientific">Luminiphilus syltensis NOR5-1B</name>
    <dbReference type="NCBI Taxonomy" id="565045"/>
    <lineage>
        <taxon>Bacteria</taxon>
        <taxon>Pseudomonadati</taxon>
        <taxon>Pseudomonadota</taxon>
        <taxon>Gammaproteobacteria</taxon>
        <taxon>Cellvibrionales</taxon>
        <taxon>Halieaceae</taxon>
        <taxon>Luminiphilus</taxon>
    </lineage>
</organism>
<dbReference type="HOGENOM" id="CLU_047691_1_4_6"/>
<dbReference type="Pfam" id="PF04542">
    <property type="entry name" value="Sigma70_r2"/>
    <property type="match status" value="1"/>
</dbReference>
<dbReference type="InterPro" id="IPR039425">
    <property type="entry name" value="RNA_pol_sigma-70-like"/>
</dbReference>
<dbReference type="InterPro" id="IPR007627">
    <property type="entry name" value="RNA_pol_sigma70_r2"/>
</dbReference>
<keyword evidence="4" id="KW-0804">Transcription</keyword>
<dbReference type="InterPro" id="IPR013324">
    <property type="entry name" value="RNA_pol_sigma_r3/r4-like"/>
</dbReference>
<keyword evidence="8" id="KW-1185">Reference proteome</keyword>
<evidence type="ECO:0000313" key="7">
    <source>
        <dbReference type="EMBL" id="EED36400.1"/>
    </source>
</evidence>
<evidence type="ECO:0000259" key="5">
    <source>
        <dbReference type="Pfam" id="PF04542"/>
    </source>
</evidence>
<dbReference type="PANTHER" id="PTHR43133:SF25">
    <property type="entry name" value="RNA POLYMERASE SIGMA FACTOR RFAY-RELATED"/>
    <property type="match status" value="1"/>
</dbReference>
<dbReference type="OrthoDB" id="9797134at2"/>
<evidence type="ECO:0000256" key="1">
    <source>
        <dbReference type="ARBA" id="ARBA00010641"/>
    </source>
</evidence>
<dbReference type="InterPro" id="IPR014284">
    <property type="entry name" value="RNA_pol_sigma-70_dom"/>
</dbReference>
<dbReference type="SUPFAM" id="SSF88946">
    <property type="entry name" value="Sigma2 domain of RNA polymerase sigma factors"/>
    <property type="match status" value="1"/>
</dbReference>
<name>B8KXB6_9GAMM</name>
<dbReference type="Proteomes" id="UP000004699">
    <property type="component" value="Unassembled WGS sequence"/>
</dbReference>
<gene>
    <name evidence="7" type="ORF">NOR51B_2351</name>
</gene>
<dbReference type="CDD" id="cd06171">
    <property type="entry name" value="Sigma70_r4"/>
    <property type="match status" value="1"/>
</dbReference>
<evidence type="ECO:0000313" key="8">
    <source>
        <dbReference type="Proteomes" id="UP000004699"/>
    </source>
</evidence>
<dbReference type="InterPro" id="IPR013249">
    <property type="entry name" value="RNA_pol_sigma70_r4_t2"/>
</dbReference>
<keyword evidence="3" id="KW-0731">Sigma factor</keyword>
<feature type="domain" description="RNA polymerase sigma factor 70 region 4 type 2" evidence="6">
    <location>
        <begin position="104"/>
        <end position="156"/>
    </location>
</feature>
<keyword evidence="2" id="KW-0805">Transcription regulation</keyword>
<protein>
    <submittedName>
        <fullName evidence="7">RNA polymerase, sigma-24 subunit, ECF subfamily</fullName>
    </submittedName>
</protein>
<dbReference type="GO" id="GO:0006352">
    <property type="term" value="P:DNA-templated transcription initiation"/>
    <property type="evidence" value="ECO:0007669"/>
    <property type="project" value="InterPro"/>
</dbReference>
<accession>B8KXB6</accession>
<dbReference type="STRING" id="565045.NOR51B_2351"/>
<feature type="domain" description="RNA polymerase sigma-70 region 2" evidence="5">
    <location>
        <begin position="16"/>
        <end position="72"/>
    </location>
</feature>
<evidence type="ECO:0000259" key="6">
    <source>
        <dbReference type="Pfam" id="PF08281"/>
    </source>
</evidence>
<sequence>MAALDKAQRQLLMGELPGLKRFCLSLTAEPADADDLLQVTVERLLQRGMPDDAHVAKWAYRVCKNLWIDELRWREVRQRHSAAEEDGGGTPQDAATGEGSLQLDRVSQAMAALPEDQRAALVLVAVEGYSYAEVAEILEIPIGTVMSRIARGRKSLAEKVEWSPGS</sequence>
<dbReference type="SUPFAM" id="SSF88659">
    <property type="entry name" value="Sigma3 and sigma4 domains of RNA polymerase sigma factors"/>
    <property type="match status" value="1"/>
</dbReference>
<reference evidence="8" key="1">
    <citation type="journal article" date="2013" name="BMC Microbiol.">
        <title>Taxonomy and evolution of bacteriochlorophyll a-containing members of the OM60/NOR5 clade of marine gammaproteobacteria: description of Luminiphilus syltensis gen. nov., sp. nov., reclassification of Haliea rubra as Pseudohaliea rubra gen. nov., comb. nov., and emendation of Chromatocurvus halotolerans.</title>
        <authorList>
            <person name="Spring S."/>
            <person name="Riedel T."/>
            <person name="Sproer C."/>
            <person name="Yan S."/>
            <person name="Harder J."/>
            <person name="Fuchs B.M."/>
        </authorList>
    </citation>
    <scope>NUCLEOTIDE SEQUENCE [LARGE SCALE GENOMIC DNA]</scope>
    <source>
        <strain evidence="8">NOR51-B</strain>
    </source>
</reference>
<dbReference type="InterPro" id="IPR036388">
    <property type="entry name" value="WH-like_DNA-bd_sf"/>
</dbReference>
<dbReference type="RefSeq" id="WP_009021144.1">
    <property type="nucleotide sequence ID" value="NZ_DS999411.1"/>
</dbReference>
<dbReference type="PANTHER" id="PTHR43133">
    <property type="entry name" value="RNA POLYMERASE ECF-TYPE SIGMA FACTO"/>
    <property type="match status" value="1"/>
</dbReference>
<comment type="similarity">
    <text evidence="1">Belongs to the sigma-70 factor family. ECF subfamily.</text>
</comment>
<dbReference type="eggNOG" id="COG1595">
    <property type="taxonomic scope" value="Bacteria"/>
</dbReference>
<dbReference type="EMBL" id="DS999411">
    <property type="protein sequence ID" value="EED36400.1"/>
    <property type="molecule type" value="Genomic_DNA"/>
</dbReference>
<dbReference type="InterPro" id="IPR013325">
    <property type="entry name" value="RNA_pol_sigma_r2"/>
</dbReference>
<dbReference type="AlphaFoldDB" id="B8KXB6"/>
<dbReference type="NCBIfam" id="TIGR02937">
    <property type="entry name" value="sigma70-ECF"/>
    <property type="match status" value="1"/>
</dbReference>